<dbReference type="STRING" id="1891671.SAMN06295885_3100"/>
<dbReference type="GO" id="GO:0043565">
    <property type="term" value="F:sequence-specific DNA binding"/>
    <property type="evidence" value="ECO:0007669"/>
    <property type="project" value="InterPro"/>
</dbReference>
<proteinExistence type="predicted"/>
<feature type="compositionally biased region" description="Low complexity" evidence="1">
    <location>
        <begin position="324"/>
        <end position="344"/>
    </location>
</feature>
<protein>
    <recommendedName>
        <fullName evidence="2">HTH araC/xylS-type domain-containing protein</fullName>
    </recommendedName>
</protein>
<evidence type="ECO:0000313" key="3">
    <source>
        <dbReference type="EMBL" id="SMH48688.1"/>
    </source>
</evidence>
<dbReference type="OrthoDB" id="5055514at2"/>
<dbReference type="Gene3D" id="1.10.10.60">
    <property type="entry name" value="Homeodomain-like"/>
    <property type="match status" value="1"/>
</dbReference>
<dbReference type="InterPro" id="IPR018060">
    <property type="entry name" value="HTH_AraC"/>
</dbReference>
<sequence>MRRREPQSAGRRNALTAAPRPRRDEPDDASALHRNIAREGSSAHEWFRDVGFDVERGQVRVVADAMTAPRFRIARVWHSAGRMVSRGELVQPLLLLQLEGESSLEIDTTPHLLRVGWIAYVPAGARLAVTSDSSVARMEIEASPVALPPGVLDALERRPVLDASRAPLGSVLIAAVNSALNVGVEPHDVGFPAMRMALGNLVAGALAAVVGRPAQERTPRQRDIYDSALDVIAREAADPSFSVARLADEMNVSQPYLRTVFAAHQTTARAQLRAHRAALARDYLQAHADRPAFWATEAARLAGFRDADTMRAALRATEEHPDEAGSGSPLGAAAAPNSAVRSTR</sequence>
<accession>A0A1X7PDE6</accession>
<keyword evidence="4" id="KW-1185">Reference proteome</keyword>
<dbReference type="PROSITE" id="PS01124">
    <property type="entry name" value="HTH_ARAC_FAMILY_2"/>
    <property type="match status" value="1"/>
</dbReference>
<evidence type="ECO:0000259" key="2">
    <source>
        <dbReference type="PROSITE" id="PS01124"/>
    </source>
</evidence>
<evidence type="ECO:0000256" key="1">
    <source>
        <dbReference type="SAM" id="MobiDB-lite"/>
    </source>
</evidence>
<reference evidence="4" key="1">
    <citation type="submission" date="2017-04" db="EMBL/GenBank/DDBJ databases">
        <authorList>
            <person name="Varghese N."/>
            <person name="Submissions S."/>
        </authorList>
    </citation>
    <scope>NUCLEOTIDE SEQUENCE [LARGE SCALE GENOMIC DNA]</scope>
    <source>
        <strain evidence="4">VKM Ac-2121</strain>
    </source>
</reference>
<feature type="region of interest" description="Disordered" evidence="1">
    <location>
        <begin position="1"/>
        <end position="30"/>
    </location>
</feature>
<name>A0A1X7PDE6_9MICO</name>
<dbReference type="AlphaFoldDB" id="A0A1X7PDE6"/>
<gene>
    <name evidence="3" type="ORF">SAMN06295885_3100</name>
</gene>
<dbReference type="RefSeq" id="WP_085477521.1">
    <property type="nucleotide sequence ID" value="NZ_FXBM01000003.1"/>
</dbReference>
<dbReference type="EMBL" id="FXBM01000003">
    <property type="protein sequence ID" value="SMH48688.1"/>
    <property type="molecule type" value="Genomic_DNA"/>
</dbReference>
<feature type="domain" description="HTH araC/xylS-type" evidence="2">
    <location>
        <begin position="226"/>
        <end position="315"/>
    </location>
</feature>
<feature type="region of interest" description="Disordered" evidence="1">
    <location>
        <begin position="314"/>
        <end position="344"/>
    </location>
</feature>
<dbReference type="SMART" id="SM00342">
    <property type="entry name" value="HTH_ARAC"/>
    <property type="match status" value="1"/>
</dbReference>
<dbReference type="Proteomes" id="UP000193711">
    <property type="component" value="Unassembled WGS sequence"/>
</dbReference>
<dbReference type="GO" id="GO:0003700">
    <property type="term" value="F:DNA-binding transcription factor activity"/>
    <property type="evidence" value="ECO:0007669"/>
    <property type="project" value="InterPro"/>
</dbReference>
<evidence type="ECO:0000313" key="4">
    <source>
        <dbReference type="Proteomes" id="UP000193711"/>
    </source>
</evidence>
<organism evidence="3 4">
    <name type="scientific">Rathayibacter oskolensis</name>
    <dbReference type="NCBI Taxonomy" id="1891671"/>
    <lineage>
        <taxon>Bacteria</taxon>
        <taxon>Bacillati</taxon>
        <taxon>Actinomycetota</taxon>
        <taxon>Actinomycetes</taxon>
        <taxon>Micrococcales</taxon>
        <taxon>Microbacteriaceae</taxon>
        <taxon>Rathayibacter</taxon>
    </lineage>
</organism>